<dbReference type="EMBL" id="JAPDDT010000004">
    <property type="protein sequence ID" value="MCW1923300.1"/>
    <property type="molecule type" value="Genomic_DNA"/>
</dbReference>
<name>A0ABT3GIH1_9BACT</name>
<reference evidence="2 3" key="1">
    <citation type="submission" date="2022-10" db="EMBL/GenBank/DDBJ databases">
        <title>Luteolibacter arcticus strain CCTCC AB 2014275, whole genome shotgun sequencing project.</title>
        <authorList>
            <person name="Zhao G."/>
            <person name="Shen L."/>
        </authorList>
    </citation>
    <scope>NUCLEOTIDE SEQUENCE [LARGE SCALE GENOMIC DNA]</scope>
    <source>
        <strain evidence="2 3">CCTCC AB 2014275</strain>
    </source>
</reference>
<comment type="caution">
    <text evidence="2">The sequence shown here is derived from an EMBL/GenBank/DDBJ whole genome shotgun (WGS) entry which is preliminary data.</text>
</comment>
<keyword evidence="1" id="KW-0732">Signal</keyword>
<evidence type="ECO:0000313" key="3">
    <source>
        <dbReference type="Proteomes" id="UP001320876"/>
    </source>
</evidence>
<dbReference type="Proteomes" id="UP001320876">
    <property type="component" value="Unassembled WGS sequence"/>
</dbReference>
<proteinExistence type="predicted"/>
<feature type="chain" id="PRO_5045446882" evidence="1">
    <location>
        <begin position="17"/>
        <end position="142"/>
    </location>
</feature>
<accession>A0ABT3GIH1</accession>
<feature type="signal peptide" evidence="1">
    <location>
        <begin position="1"/>
        <end position="16"/>
    </location>
</feature>
<organism evidence="2 3">
    <name type="scientific">Luteolibacter arcticus</name>
    <dbReference type="NCBI Taxonomy" id="1581411"/>
    <lineage>
        <taxon>Bacteria</taxon>
        <taxon>Pseudomonadati</taxon>
        <taxon>Verrucomicrobiota</taxon>
        <taxon>Verrucomicrobiia</taxon>
        <taxon>Verrucomicrobiales</taxon>
        <taxon>Verrucomicrobiaceae</taxon>
        <taxon>Luteolibacter</taxon>
    </lineage>
</organism>
<dbReference type="RefSeq" id="WP_264487405.1">
    <property type="nucleotide sequence ID" value="NZ_JAPDDT010000004.1"/>
</dbReference>
<keyword evidence="3" id="KW-1185">Reference proteome</keyword>
<protein>
    <submittedName>
        <fullName evidence="2">Uncharacterized protein</fullName>
    </submittedName>
</protein>
<gene>
    <name evidence="2" type="ORF">OKA05_12110</name>
</gene>
<evidence type="ECO:0000256" key="1">
    <source>
        <dbReference type="SAM" id="SignalP"/>
    </source>
</evidence>
<evidence type="ECO:0000313" key="2">
    <source>
        <dbReference type="EMBL" id="MCW1923300.1"/>
    </source>
</evidence>
<sequence length="142" mass="15922">MKAFALLPLLSCLAFAAEPVKTNAQLPEDQIIFPQPETAEGVKITASLKSDTVVSEVIQGNWIRTEHLLTYEVTKADAGFPHKELTFVCRDQNPTPESGIMVKKVPWPFQKGSMTFSVSRDESVRHTPYFNIARYDAIEPQK</sequence>